<gene>
    <name evidence="1" type="ORF">MSAN_01080400</name>
</gene>
<dbReference type="AlphaFoldDB" id="A0A8H7D6L4"/>
<proteinExistence type="predicted"/>
<organism evidence="1 2">
    <name type="scientific">Mycena sanguinolenta</name>
    <dbReference type="NCBI Taxonomy" id="230812"/>
    <lineage>
        <taxon>Eukaryota</taxon>
        <taxon>Fungi</taxon>
        <taxon>Dikarya</taxon>
        <taxon>Basidiomycota</taxon>
        <taxon>Agaricomycotina</taxon>
        <taxon>Agaricomycetes</taxon>
        <taxon>Agaricomycetidae</taxon>
        <taxon>Agaricales</taxon>
        <taxon>Marasmiineae</taxon>
        <taxon>Mycenaceae</taxon>
        <taxon>Mycena</taxon>
    </lineage>
</organism>
<sequence>MIGTPEVISNLLSSRLKDEDVDVRLAAVQTVHDLAHRGLVDPILYPQDGVSVVISGVSDTLVDKYWEVRRVAMTTVEELAENDKLRSVIAGTSKLLVRVVDSLKDNTTELRVAAANTVQQLGKYDDLRAVIKTPQVLGALWPTFVMYPDTAADVLKALLEHGTQILSQRALLIWFSDDFCAQLKGADQVDALLKQLSDSNWRVQLAALAILNVFQEDADLRNTFMSSDTVGRLIGLVEKPETSTAAAKMVAILVQLSNFQSQIITPNTISRILASLGGGSGDEALTNLITILGNVGGGEFDTENTDVPVVIFTEVIRQLPLVPAARKAYMDILRQLSLSTIHVSFNHVERLMNLWRLSDSAITDIVLDMFSRFADNDQFRLLMQPVFWDKLAQSIQDEKCGPALEVLRAFAKHAETREQILKSGIVHILLNMLKSGTDEIERWQIGLEGLLILRVF</sequence>
<dbReference type="Proteomes" id="UP000623467">
    <property type="component" value="Unassembled WGS sequence"/>
</dbReference>
<name>A0A8H7D6L4_9AGAR</name>
<protein>
    <recommendedName>
        <fullName evidence="3">ARM repeat-containing protein</fullName>
    </recommendedName>
</protein>
<evidence type="ECO:0000313" key="2">
    <source>
        <dbReference type="Proteomes" id="UP000623467"/>
    </source>
</evidence>
<reference evidence="1" key="1">
    <citation type="submission" date="2020-05" db="EMBL/GenBank/DDBJ databases">
        <title>Mycena genomes resolve the evolution of fungal bioluminescence.</title>
        <authorList>
            <person name="Tsai I.J."/>
        </authorList>
    </citation>
    <scope>NUCLEOTIDE SEQUENCE</scope>
    <source>
        <strain evidence="1">160909Yilan</strain>
    </source>
</reference>
<evidence type="ECO:0008006" key="3">
    <source>
        <dbReference type="Google" id="ProtNLM"/>
    </source>
</evidence>
<comment type="caution">
    <text evidence="1">The sequence shown here is derived from an EMBL/GenBank/DDBJ whole genome shotgun (WGS) entry which is preliminary data.</text>
</comment>
<dbReference type="OrthoDB" id="3055093at2759"/>
<dbReference type="Gene3D" id="1.25.10.10">
    <property type="entry name" value="Leucine-rich Repeat Variant"/>
    <property type="match status" value="1"/>
</dbReference>
<dbReference type="EMBL" id="JACAZH010000007">
    <property type="protein sequence ID" value="KAF7364209.1"/>
    <property type="molecule type" value="Genomic_DNA"/>
</dbReference>
<dbReference type="InterPro" id="IPR011989">
    <property type="entry name" value="ARM-like"/>
</dbReference>
<keyword evidence="2" id="KW-1185">Reference proteome</keyword>
<dbReference type="InterPro" id="IPR016024">
    <property type="entry name" value="ARM-type_fold"/>
</dbReference>
<accession>A0A8H7D6L4</accession>
<dbReference type="SUPFAM" id="SSF48371">
    <property type="entry name" value="ARM repeat"/>
    <property type="match status" value="1"/>
</dbReference>
<evidence type="ECO:0000313" key="1">
    <source>
        <dbReference type="EMBL" id="KAF7364209.1"/>
    </source>
</evidence>